<feature type="non-terminal residue" evidence="1">
    <location>
        <position position="1"/>
    </location>
</feature>
<organism evidence="1 2">
    <name type="scientific">Ophiophagus hannah</name>
    <name type="common">King cobra</name>
    <name type="synonym">Naja hannah</name>
    <dbReference type="NCBI Taxonomy" id="8665"/>
    <lineage>
        <taxon>Eukaryota</taxon>
        <taxon>Metazoa</taxon>
        <taxon>Chordata</taxon>
        <taxon>Craniata</taxon>
        <taxon>Vertebrata</taxon>
        <taxon>Euteleostomi</taxon>
        <taxon>Lepidosauria</taxon>
        <taxon>Squamata</taxon>
        <taxon>Bifurcata</taxon>
        <taxon>Unidentata</taxon>
        <taxon>Episquamata</taxon>
        <taxon>Toxicofera</taxon>
        <taxon>Serpentes</taxon>
        <taxon>Colubroidea</taxon>
        <taxon>Elapidae</taxon>
        <taxon>Elapinae</taxon>
        <taxon>Ophiophagus</taxon>
    </lineage>
</organism>
<reference evidence="1 2" key="1">
    <citation type="journal article" date="2013" name="Proc. Natl. Acad. Sci. U.S.A.">
        <title>The king cobra genome reveals dynamic gene evolution and adaptation in the snake venom system.</title>
        <authorList>
            <person name="Vonk F.J."/>
            <person name="Casewell N.R."/>
            <person name="Henkel C.V."/>
            <person name="Heimberg A.M."/>
            <person name="Jansen H.J."/>
            <person name="McCleary R.J."/>
            <person name="Kerkkamp H.M."/>
            <person name="Vos R.A."/>
            <person name="Guerreiro I."/>
            <person name="Calvete J.J."/>
            <person name="Wuster W."/>
            <person name="Woods A.E."/>
            <person name="Logan J.M."/>
            <person name="Harrison R.A."/>
            <person name="Castoe T.A."/>
            <person name="de Koning A.P."/>
            <person name="Pollock D.D."/>
            <person name="Yandell M."/>
            <person name="Calderon D."/>
            <person name="Renjifo C."/>
            <person name="Currier R.B."/>
            <person name="Salgado D."/>
            <person name="Pla D."/>
            <person name="Sanz L."/>
            <person name="Hyder A.S."/>
            <person name="Ribeiro J.M."/>
            <person name="Arntzen J.W."/>
            <person name="van den Thillart G.E."/>
            <person name="Boetzer M."/>
            <person name="Pirovano W."/>
            <person name="Dirks R.P."/>
            <person name="Spaink H.P."/>
            <person name="Duboule D."/>
            <person name="McGlinn E."/>
            <person name="Kini R.M."/>
            <person name="Richardson M.K."/>
        </authorList>
    </citation>
    <scope>NUCLEOTIDE SEQUENCE</scope>
    <source>
        <tissue evidence="1">Blood</tissue>
    </source>
</reference>
<sequence>MKSLIRKSSEILEEPCPKWKM</sequence>
<dbReference type="Proteomes" id="UP000018936">
    <property type="component" value="Unassembled WGS sequence"/>
</dbReference>
<dbReference type="EMBL" id="AZIM01164692">
    <property type="protein sequence ID" value="ETE55713.1"/>
    <property type="molecule type" value="Genomic_DNA"/>
</dbReference>
<keyword evidence="2" id="KW-1185">Reference proteome</keyword>
<dbReference type="AlphaFoldDB" id="V8N231"/>
<gene>
    <name evidence="1" type="ORF">L345_18579</name>
</gene>
<protein>
    <submittedName>
        <fullName evidence="1">Uncharacterized protein</fullName>
    </submittedName>
</protein>
<comment type="caution">
    <text evidence="1">The sequence shown here is derived from an EMBL/GenBank/DDBJ whole genome shotgun (WGS) entry which is preliminary data.</text>
</comment>
<evidence type="ECO:0000313" key="1">
    <source>
        <dbReference type="EMBL" id="ETE55713.1"/>
    </source>
</evidence>
<proteinExistence type="predicted"/>
<accession>V8N231</accession>
<evidence type="ECO:0000313" key="2">
    <source>
        <dbReference type="Proteomes" id="UP000018936"/>
    </source>
</evidence>
<name>V8N231_OPHHA</name>